<evidence type="ECO:0000256" key="8">
    <source>
        <dbReference type="ARBA" id="ARBA00022527"/>
    </source>
</evidence>
<sequence length="466" mass="52177">MAAVIEKEPEIVDESDGDEEVPEDAYDVLESALCGEYGSDGHNVNMSQSVKNDVKNAQRAAHKAANIGLCQDTRATTEQVLDPRTRLILFKLLQRNAFAKLEGCLSTGKEANVYYALSGDGLRDIEATKDIPTNAPLAVKVYKTSILVFRDRRRYVDGEHRFEKGYTSGKNPRKMVQLWAEKELRNYKRLHAHGVRAPRPLLLKGHVLVMEFVGSQGWPAPRLHDASLSPDEMEDAYVQTCVALRAMFSRCKLVHGDFSEYNLLWFENEIVVIDVSQSVEWDHPRATEFLRKDCANVRDFFSRKCERVLSVKALYDFVMRDGVADDEGIRSALDIARNSDSVTDQEDRVFMDAFLPRSLQDLGSWPEAAQRAVASGDNETGFDEAVGDLLGANVCSDDDASAATRSESDEDDGVHGRLPDPSDVAGRASAKEAKRAAAKLQKEERREKRKTKLKKHLKKKATKRGR</sequence>
<organism evidence="24">
    <name type="scientific">Pelagomonas calceolata</name>
    <dbReference type="NCBI Taxonomy" id="35677"/>
    <lineage>
        <taxon>Eukaryota</taxon>
        <taxon>Sar</taxon>
        <taxon>Stramenopiles</taxon>
        <taxon>Ochrophyta</taxon>
        <taxon>Pelagophyceae</taxon>
        <taxon>Pelagomonadales</taxon>
        <taxon>Pelagomonadaceae</taxon>
        <taxon>Pelagomonas</taxon>
    </lineage>
</organism>
<keyword evidence="9" id="KW-0808">Transferase</keyword>
<evidence type="ECO:0000256" key="7">
    <source>
        <dbReference type="ARBA" id="ARBA00022517"/>
    </source>
</evidence>
<evidence type="ECO:0000256" key="13">
    <source>
        <dbReference type="ARBA" id="ARBA00022801"/>
    </source>
</evidence>
<feature type="compositionally biased region" description="Basic and acidic residues" evidence="22">
    <location>
        <begin position="1"/>
        <end position="10"/>
    </location>
</feature>
<feature type="compositionally biased region" description="Basic and acidic residues" evidence="22">
    <location>
        <begin position="429"/>
        <end position="446"/>
    </location>
</feature>
<dbReference type="GO" id="GO:0046872">
    <property type="term" value="F:metal ion binding"/>
    <property type="evidence" value="ECO:0007669"/>
    <property type="project" value="UniProtKB-KW"/>
</dbReference>
<protein>
    <recommendedName>
        <fullName evidence="5">Serine/threonine-protein kinase RIO1</fullName>
        <ecNumber evidence="4">2.7.11.1</ecNumber>
    </recommendedName>
    <alternativeName>
        <fullName evidence="18">Serine/threonine-protein kinase rio1</fullName>
    </alternativeName>
</protein>
<feature type="region of interest" description="Disordered" evidence="22">
    <location>
        <begin position="1"/>
        <end position="20"/>
    </location>
</feature>
<dbReference type="InterPro" id="IPR011009">
    <property type="entry name" value="Kinase-like_dom_sf"/>
</dbReference>
<dbReference type="EC" id="2.7.11.1" evidence="4"/>
<dbReference type="FunFam" id="3.30.200.20:FF:000148">
    <property type="entry name" value="Serine/threonine-protein kinase RIO1"/>
    <property type="match status" value="1"/>
</dbReference>
<evidence type="ECO:0000313" key="25">
    <source>
        <dbReference type="EMBL" id="CAH0373279.1"/>
    </source>
</evidence>
<dbReference type="PANTHER" id="PTHR45723">
    <property type="entry name" value="SERINE/THREONINE-PROTEIN KINASE RIO1"/>
    <property type="match status" value="1"/>
</dbReference>
<accession>A0A7S3ZJF2</accession>
<feature type="domain" description="RIO kinase" evidence="23">
    <location>
        <begin position="71"/>
        <end position="320"/>
    </location>
</feature>
<keyword evidence="15" id="KW-0460">Magnesium</keyword>
<dbReference type="EMBL" id="CAKKNE010000004">
    <property type="protein sequence ID" value="CAH0373279.1"/>
    <property type="molecule type" value="Genomic_DNA"/>
</dbReference>
<dbReference type="GO" id="GO:0004674">
    <property type="term" value="F:protein serine/threonine kinase activity"/>
    <property type="evidence" value="ECO:0007669"/>
    <property type="project" value="UniProtKB-KW"/>
</dbReference>
<name>A0A7S3ZJF2_9STRA</name>
<evidence type="ECO:0000256" key="1">
    <source>
        <dbReference type="ARBA" id="ARBA00001946"/>
    </source>
</evidence>
<evidence type="ECO:0000256" key="3">
    <source>
        <dbReference type="ARBA" id="ARBA00009196"/>
    </source>
</evidence>
<evidence type="ECO:0000256" key="18">
    <source>
        <dbReference type="ARBA" id="ARBA00068838"/>
    </source>
</evidence>
<dbReference type="InterPro" id="IPR017407">
    <property type="entry name" value="Ser/Thr_kinase_Rio1"/>
</dbReference>
<keyword evidence="14 20" id="KW-0067">ATP-binding</keyword>
<evidence type="ECO:0000313" key="24">
    <source>
        <dbReference type="EMBL" id="CAE0685147.1"/>
    </source>
</evidence>
<gene>
    <name evidence="24" type="ORF">PCAL00307_LOCUS581</name>
    <name evidence="25" type="ORF">PECAL_4P04640</name>
</gene>
<comment type="catalytic activity">
    <reaction evidence="17">
        <text>L-seryl-[protein] + ATP = O-phospho-L-seryl-[protein] + ADP + H(+)</text>
        <dbReference type="Rhea" id="RHEA:17989"/>
        <dbReference type="Rhea" id="RHEA-COMP:9863"/>
        <dbReference type="Rhea" id="RHEA-COMP:11604"/>
        <dbReference type="ChEBI" id="CHEBI:15378"/>
        <dbReference type="ChEBI" id="CHEBI:29999"/>
        <dbReference type="ChEBI" id="CHEBI:30616"/>
        <dbReference type="ChEBI" id="CHEBI:83421"/>
        <dbReference type="ChEBI" id="CHEBI:456216"/>
        <dbReference type="EC" id="2.7.11.1"/>
    </reaction>
</comment>
<dbReference type="SUPFAM" id="SSF56112">
    <property type="entry name" value="Protein kinase-like (PK-like)"/>
    <property type="match status" value="1"/>
</dbReference>
<reference evidence="25" key="2">
    <citation type="submission" date="2021-11" db="EMBL/GenBank/DDBJ databases">
        <authorList>
            <consortium name="Genoscope - CEA"/>
            <person name="William W."/>
        </authorList>
    </citation>
    <scope>NUCLEOTIDE SEQUENCE</scope>
</reference>
<keyword evidence="26" id="KW-1185">Reference proteome</keyword>
<comment type="subcellular location">
    <subcellularLocation>
        <location evidence="2">Cytoplasm</location>
    </subcellularLocation>
</comment>
<dbReference type="PIRSF" id="PIRSF038147">
    <property type="entry name" value="Ser/Thr_PK_RIO1"/>
    <property type="match status" value="1"/>
</dbReference>
<feature type="compositionally biased region" description="Basic residues" evidence="22">
    <location>
        <begin position="447"/>
        <end position="466"/>
    </location>
</feature>
<evidence type="ECO:0000256" key="14">
    <source>
        <dbReference type="ARBA" id="ARBA00022840"/>
    </source>
</evidence>
<evidence type="ECO:0000256" key="15">
    <source>
        <dbReference type="ARBA" id="ARBA00022842"/>
    </source>
</evidence>
<comment type="catalytic activity">
    <reaction evidence="16">
        <text>L-threonyl-[protein] + ATP = O-phospho-L-threonyl-[protein] + ADP + H(+)</text>
        <dbReference type="Rhea" id="RHEA:46608"/>
        <dbReference type="Rhea" id="RHEA-COMP:11060"/>
        <dbReference type="Rhea" id="RHEA-COMP:11605"/>
        <dbReference type="ChEBI" id="CHEBI:15378"/>
        <dbReference type="ChEBI" id="CHEBI:30013"/>
        <dbReference type="ChEBI" id="CHEBI:30616"/>
        <dbReference type="ChEBI" id="CHEBI:61977"/>
        <dbReference type="ChEBI" id="CHEBI:456216"/>
        <dbReference type="EC" id="2.7.11.1"/>
    </reaction>
</comment>
<dbReference type="InterPro" id="IPR018935">
    <property type="entry name" value="RIO_kinase_CS"/>
</dbReference>
<dbReference type="AlphaFoldDB" id="A0A7S3ZJF2"/>
<dbReference type="EMBL" id="HBIW01000692">
    <property type="protein sequence ID" value="CAE0685147.1"/>
    <property type="molecule type" value="Transcribed_RNA"/>
</dbReference>
<feature type="region of interest" description="Disordered" evidence="22">
    <location>
        <begin position="398"/>
        <end position="466"/>
    </location>
</feature>
<evidence type="ECO:0000256" key="17">
    <source>
        <dbReference type="ARBA" id="ARBA00048679"/>
    </source>
</evidence>
<evidence type="ECO:0000256" key="11">
    <source>
        <dbReference type="ARBA" id="ARBA00022741"/>
    </source>
</evidence>
<dbReference type="Gene3D" id="1.10.510.10">
    <property type="entry name" value="Transferase(Phosphotransferase) domain 1"/>
    <property type="match status" value="1"/>
</dbReference>
<evidence type="ECO:0000256" key="16">
    <source>
        <dbReference type="ARBA" id="ARBA00047899"/>
    </source>
</evidence>
<keyword evidence="8" id="KW-0723">Serine/threonine-protein kinase</keyword>
<comment type="cofactor">
    <cofactor evidence="1 21">
        <name>Mg(2+)</name>
        <dbReference type="ChEBI" id="CHEBI:18420"/>
    </cofactor>
</comment>
<dbReference type="OrthoDB" id="205248at2759"/>
<keyword evidence="11 20" id="KW-0547">Nucleotide-binding</keyword>
<evidence type="ECO:0000256" key="5">
    <source>
        <dbReference type="ARBA" id="ARBA00016038"/>
    </source>
</evidence>
<feature type="binding site" evidence="21">
    <location>
        <position position="262"/>
    </location>
    <ligand>
        <name>Mg(2+)</name>
        <dbReference type="ChEBI" id="CHEBI:18420"/>
    </ligand>
</feature>
<keyword evidence="13" id="KW-0378">Hydrolase</keyword>
<dbReference type="GO" id="GO:0042254">
    <property type="term" value="P:ribosome biogenesis"/>
    <property type="evidence" value="ECO:0007669"/>
    <property type="project" value="UniProtKB-KW"/>
</dbReference>
<feature type="active site" description="Proton acceptor" evidence="19">
    <location>
        <position position="257"/>
    </location>
</feature>
<dbReference type="PROSITE" id="PS01245">
    <property type="entry name" value="RIO1"/>
    <property type="match status" value="1"/>
</dbReference>
<proteinExistence type="inferred from homology"/>
<evidence type="ECO:0000256" key="4">
    <source>
        <dbReference type="ARBA" id="ARBA00012513"/>
    </source>
</evidence>
<keyword evidence="10" id="KW-0479">Metal-binding</keyword>
<evidence type="ECO:0000256" key="6">
    <source>
        <dbReference type="ARBA" id="ARBA00022490"/>
    </source>
</evidence>
<dbReference type="GO" id="GO:0016787">
    <property type="term" value="F:hydrolase activity"/>
    <property type="evidence" value="ECO:0007669"/>
    <property type="project" value="UniProtKB-KW"/>
</dbReference>
<dbReference type="CDD" id="cd05147">
    <property type="entry name" value="RIO1_euk"/>
    <property type="match status" value="1"/>
</dbReference>
<evidence type="ECO:0000256" key="9">
    <source>
        <dbReference type="ARBA" id="ARBA00022679"/>
    </source>
</evidence>
<feature type="active site" description="4-aspartylphosphate intermediate" evidence="19">
    <location>
        <position position="274"/>
    </location>
</feature>
<dbReference type="GO" id="GO:0005524">
    <property type="term" value="F:ATP binding"/>
    <property type="evidence" value="ECO:0007669"/>
    <property type="project" value="UniProtKB-KW"/>
</dbReference>
<dbReference type="InterPro" id="IPR000687">
    <property type="entry name" value="RIO_kinase"/>
</dbReference>
<evidence type="ECO:0000256" key="21">
    <source>
        <dbReference type="PIRSR" id="PIRSR038147-3"/>
    </source>
</evidence>
<dbReference type="InterPro" id="IPR018934">
    <property type="entry name" value="RIO_dom"/>
</dbReference>
<dbReference type="InterPro" id="IPR051272">
    <property type="entry name" value="RIO-type_Ser/Thr_kinase"/>
</dbReference>
<dbReference type="Gene3D" id="3.30.200.20">
    <property type="entry name" value="Phosphorylase Kinase, domain 1"/>
    <property type="match status" value="1"/>
</dbReference>
<feature type="binding site" evidence="20">
    <location>
        <position position="140"/>
    </location>
    <ligand>
        <name>ATP</name>
        <dbReference type="ChEBI" id="CHEBI:30616"/>
    </ligand>
</feature>
<feature type="binding site" evidence="21">
    <location>
        <position position="274"/>
    </location>
    <ligand>
        <name>Mg(2+)</name>
        <dbReference type="ChEBI" id="CHEBI:18420"/>
    </ligand>
</feature>
<dbReference type="GO" id="GO:0005737">
    <property type="term" value="C:cytoplasm"/>
    <property type="evidence" value="ECO:0007669"/>
    <property type="project" value="UniProtKB-SubCell"/>
</dbReference>
<evidence type="ECO:0000256" key="22">
    <source>
        <dbReference type="SAM" id="MobiDB-lite"/>
    </source>
</evidence>
<reference evidence="24" key="1">
    <citation type="submission" date="2021-01" db="EMBL/GenBank/DDBJ databases">
        <authorList>
            <person name="Corre E."/>
            <person name="Pelletier E."/>
            <person name="Niang G."/>
            <person name="Scheremetjew M."/>
            <person name="Finn R."/>
            <person name="Kale V."/>
            <person name="Holt S."/>
            <person name="Cochrane G."/>
            <person name="Meng A."/>
            <person name="Brown T."/>
            <person name="Cohen L."/>
        </authorList>
    </citation>
    <scope>NUCLEOTIDE SEQUENCE</scope>
    <source>
        <strain evidence="24">CCMP1756</strain>
    </source>
</reference>
<keyword evidence="7" id="KW-0690">Ribosome biogenesis</keyword>
<dbReference type="Pfam" id="PF01163">
    <property type="entry name" value="RIO1"/>
    <property type="match status" value="1"/>
</dbReference>
<evidence type="ECO:0000256" key="12">
    <source>
        <dbReference type="ARBA" id="ARBA00022777"/>
    </source>
</evidence>
<evidence type="ECO:0000256" key="2">
    <source>
        <dbReference type="ARBA" id="ARBA00004496"/>
    </source>
</evidence>
<feature type="compositionally biased region" description="Acidic residues" evidence="22">
    <location>
        <begin position="11"/>
        <end position="20"/>
    </location>
</feature>
<evidence type="ECO:0000256" key="19">
    <source>
        <dbReference type="PIRSR" id="PIRSR038147-1"/>
    </source>
</evidence>
<evidence type="ECO:0000259" key="23">
    <source>
        <dbReference type="SMART" id="SM00090"/>
    </source>
</evidence>
<comment type="similarity">
    <text evidence="3">Belongs to the protein kinase superfamily. RIO-type Ser/Thr kinase family.</text>
</comment>
<keyword evidence="6" id="KW-0963">Cytoplasm</keyword>
<dbReference type="SMART" id="SM00090">
    <property type="entry name" value="RIO"/>
    <property type="match status" value="1"/>
</dbReference>
<evidence type="ECO:0000256" key="20">
    <source>
        <dbReference type="PIRSR" id="PIRSR038147-2"/>
    </source>
</evidence>
<dbReference type="Proteomes" id="UP000789595">
    <property type="component" value="Unassembled WGS sequence"/>
</dbReference>
<evidence type="ECO:0000313" key="26">
    <source>
        <dbReference type="Proteomes" id="UP000789595"/>
    </source>
</evidence>
<evidence type="ECO:0000256" key="10">
    <source>
        <dbReference type="ARBA" id="ARBA00022723"/>
    </source>
</evidence>
<keyword evidence="12" id="KW-0418">Kinase</keyword>